<evidence type="ECO:0008006" key="11">
    <source>
        <dbReference type="Google" id="ProtNLM"/>
    </source>
</evidence>
<protein>
    <recommendedName>
        <fullName evidence="11">Reverse transcriptase Ty1/copia-type domain-containing protein</fullName>
    </recommendedName>
</protein>
<dbReference type="CDD" id="cd09272">
    <property type="entry name" value="RNase_HI_RT_Ty1"/>
    <property type="match status" value="1"/>
</dbReference>
<keyword evidence="7" id="KW-1185">Reference proteome</keyword>
<evidence type="ECO:0000313" key="4">
    <source>
        <dbReference type="EMBL" id="KAE9172783.1"/>
    </source>
</evidence>
<dbReference type="EMBL" id="QXGB01003100">
    <property type="protein sequence ID" value="KAE9172783.1"/>
    <property type="molecule type" value="Genomic_DNA"/>
</dbReference>
<evidence type="ECO:0000313" key="2">
    <source>
        <dbReference type="EMBL" id="KAE9073414.1"/>
    </source>
</evidence>
<dbReference type="AlphaFoldDB" id="A0A6A3QHF1"/>
<reference evidence="6 7" key="1">
    <citation type="submission" date="2018-08" db="EMBL/GenBank/DDBJ databases">
        <title>Genomic investigation of the strawberry pathogen Phytophthora fragariae indicates pathogenicity is determined by transcriptional variation in three key races.</title>
        <authorList>
            <person name="Adams T.M."/>
            <person name="Armitage A.D."/>
            <person name="Sobczyk M.K."/>
            <person name="Bates H.J."/>
            <person name="Dunwell J.M."/>
            <person name="Nellist C.F."/>
            <person name="Harrison R.J."/>
        </authorList>
    </citation>
    <scope>NUCLEOTIDE SEQUENCE [LARGE SCALE GENOMIC DNA]</scope>
    <source>
        <strain evidence="5 8">BC-1</strain>
        <strain evidence="4 7">NOV-27</strain>
        <strain evidence="3 9">NOV-71</strain>
        <strain evidence="1 6">NOV-9</strain>
        <strain evidence="2 10">ONT-3</strain>
    </source>
</reference>
<dbReference type="Proteomes" id="UP000440367">
    <property type="component" value="Unassembled WGS sequence"/>
</dbReference>
<dbReference type="EMBL" id="QXGF01003652">
    <property type="protein sequence ID" value="KAE8921111.1"/>
    <property type="molecule type" value="Genomic_DNA"/>
</dbReference>
<evidence type="ECO:0000313" key="6">
    <source>
        <dbReference type="Proteomes" id="UP000429523"/>
    </source>
</evidence>
<sequence>MVAAFNDEDFSADKAGRKSVTRGLLTVGDMAVPWVCRKQSGVGLFIMEAEYTAASVMATELLDVCQLVGELRIEYSSPMSLRVDNQAALKPLDGEGSSSKAKNTDVRIKFVGAFTKRNVFTLEYLKARRCL</sequence>
<dbReference type="EMBL" id="QXFX01002814">
    <property type="protein sequence ID" value="KAE9073414.1"/>
    <property type="molecule type" value="Genomic_DNA"/>
</dbReference>
<name>A0A6A3QHF1_9STRA</name>
<dbReference type="OrthoDB" id="166455at2759"/>
<dbReference type="Proteomes" id="UP000441208">
    <property type="component" value="Unassembled WGS sequence"/>
</dbReference>
<accession>A0A6A3QHF1</accession>
<dbReference type="EMBL" id="QXGD01002769">
    <property type="protein sequence ID" value="KAE9184397.1"/>
    <property type="molecule type" value="Genomic_DNA"/>
</dbReference>
<dbReference type="Proteomes" id="UP000488956">
    <property type="component" value="Unassembled WGS sequence"/>
</dbReference>
<dbReference type="EMBL" id="QXFZ01002493">
    <property type="protein sequence ID" value="KAE9076538.1"/>
    <property type="molecule type" value="Genomic_DNA"/>
</dbReference>
<dbReference type="Proteomes" id="UP000429523">
    <property type="component" value="Unassembled WGS sequence"/>
</dbReference>
<evidence type="ECO:0000313" key="8">
    <source>
        <dbReference type="Proteomes" id="UP000440367"/>
    </source>
</evidence>
<dbReference type="Proteomes" id="UP000433483">
    <property type="component" value="Unassembled WGS sequence"/>
</dbReference>
<evidence type="ECO:0000313" key="5">
    <source>
        <dbReference type="EMBL" id="KAE9184397.1"/>
    </source>
</evidence>
<evidence type="ECO:0000313" key="3">
    <source>
        <dbReference type="EMBL" id="KAE9076538.1"/>
    </source>
</evidence>
<proteinExistence type="predicted"/>
<evidence type="ECO:0000313" key="7">
    <source>
        <dbReference type="Proteomes" id="UP000433483"/>
    </source>
</evidence>
<organism evidence="3 9">
    <name type="scientific">Phytophthora fragariae</name>
    <dbReference type="NCBI Taxonomy" id="53985"/>
    <lineage>
        <taxon>Eukaryota</taxon>
        <taxon>Sar</taxon>
        <taxon>Stramenopiles</taxon>
        <taxon>Oomycota</taxon>
        <taxon>Peronosporomycetes</taxon>
        <taxon>Peronosporales</taxon>
        <taxon>Peronosporaceae</taxon>
        <taxon>Phytophthora</taxon>
    </lineage>
</organism>
<evidence type="ECO:0000313" key="1">
    <source>
        <dbReference type="EMBL" id="KAE8921111.1"/>
    </source>
</evidence>
<evidence type="ECO:0000313" key="9">
    <source>
        <dbReference type="Proteomes" id="UP000441208"/>
    </source>
</evidence>
<comment type="caution">
    <text evidence="3">The sequence shown here is derived from an EMBL/GenBank/DDBJ whole genome shotgun (WGS) entry which is preliminary data.</text>
</comment>
<evidence type="ECO:0000313" key="10">
    <source>
        <dbReference type="Proteomes" id="UP000488956"/>
    </source>
</evidence>
<gene>
    <name evidence="5" type="ORF">PF002_g26444</name>
    <name evidence="4" type="ORF">PF005_g26551</name>
    <name evidence="3" type="ORF">PF007_g24592</name>
    <name evidence="1" type="ORF">PF009_g28603</name>
    <name evidence="2" type="ORF">PF010_g25084</name>
</gene>